<feature type="chain" id="PRO_5043721333" description="C-type lectin domain-containing protein" evidence="2">
    <location>
        <begin position="21"/>
        <end position="251"/>
    </location>
</feature>
<dbReference type="CDD" id="cd00037">
    <property type="entry name" value="CLECT"/>
    <property type="match status" value="1"/>
</dbReference>
<reference evidence="4 5" key="1">
    <citation type="journal article" date="2024" name="BMC Genomics">
        <title>Genome assembly of redclaw crayfish (Cherax quadricarinatus) provides insights into its immune adaptation and hypoxia tolerance.</title>
        <authorList>
            <person name="Liu Z."/>
            <person name="Zheng J."/>
            <person name="Li H."/>
            <person name="Fang K."/>
            <person name="Wang S."/>
            <person name="He J."/>
            <person name="Zhou D."/>
            <person name="Weng S."/>
            <person name="Chi M."/>
            <person name="Gu Z."/>
            <person name="He J."/>
            <person name="Li F."/>
            <person name="Wang M."/>
        </authorList>
    </citation>
    <scope>NUCLEOTIDE SEQUENCE [LARGE SCALE GENOMIC DNA]</scope>
    <source>
        <strain evidence="4">ZL_2023a</strain>
    </source>
</reference>
<dbReference type="PANTHER" id="PTHR22801">
    <property type="entry name" value="LITHOSTATHINE"/>
    <property type="match status" value="1"/>
</dbReference>
<dbReference type="Gene3D" id="3.10.100.10">
    <property type="entry name" value="Mannose-Binding Protein A, subunit A"/>
    <property type="match status" value="1"/>
</dbReference>
<protein>
    <recommendedName>
        <fullName evidence="3">C-type lectin domain-containing protein</fullName>
    </recommendedName>
</protein>
<feature type="signal peptide" evidence="2">
    <location>
        <begin position="1"/>
        <end position="20"/>
    </location>
</feature>
<dbReference type="AlphaFoldDB" id="A0AAW0XF79"/>
<sequence>MRMHLLTLVVVGGLLQGVFLAPAIITENNSLQEKTIKAIQYLSEVLSELNESLTPERNVKSNPVNVPAVSEATVQPETGTLTVLLDELNQAIQNNTRALREQQRPDEKCPRPFSRVGSQCFYVNKYRRVTWSEARKFCQGLTADLAQPSDVNTLRAMLLDKYPEDDCRFYWVGASEVGSEGAWEWLSKTPVSRREWATGQPDGGNENCVVLSRDEYPALHDSPCYTHTTFICQKHLVPQVPQMREREVLVQ</sequence>
<dbReference type="InterPro" id="IPR050801">
    <property type="entry name" value="Ca-Dep_Lectins_ImmuneDev"/>
</dbReference>
<feature type="domain" description="C-type lectin" evidence="3">
    <location>
        <begin position="116"/>
        <end position="233"/>
    </location>
</feature>
<dbReference type="EMBL" id="JARKIK010000028">
    <property type="protein sequence ID" value="KAK8742522.1"/>
    <property type="molecule type" value="Genomic_DNA"/>
</dbReference>
<dbReference type="InterPro" id="IPR001304">
    <property type="entry name" value="C-type_lectin-like"/>
</dbReference>
<proteinExistence type="predicted"/>
<dbReference type="SMART" id="SM00034">
    <property type="entry name" value="CLECT"/>
    <property type="match status" value="1"/>
</dbReference>
<keyword evidence="2" id="KW-0732">Signal</keyword>
<dbReference type="InterPro" id="IPR016186">
    <property type="entry name" value="C-type_lectin-like/link_sf"/>
</dbReference>
<keyword evidence="5" id="KW-1185">Reference proteome</keyword>
<evidence type="ECO:0000256" key="1">
    <source>
        <dbReference type="ARBA" id="ARBA00023157"/>
    </source>
</evidence>
<organism evidence="4 5">
    <name type="scientific">Cherax quadricarinatus</name>
    <name type="common">Australian red claw crayfish</name>
    <dbReference type="NCBI Taxonomy" id="27406"/>
    <lineage>
        <taxon>Eukaryota</taxon>
        <taxon>Metazoa</taxon>
        <taxon>Ecdysozoa</taxon>
        <taxon>Arthropoda</taxon>
        <taxon>Crustacea</taxon>
        <taxon>Multicrustacea</taxon>
        <taxon>Malacostraca</taxon>
        <taxon>Eumalacostraca</taxon>
        <taxon>Eucarida</taxon>
        <taxon>Decapoda</taxon>
        <taxon>Pleocyemata</taxon>
        <taxon>Astacidea</taxon>
        <taxon>Parastacoidea</taxon>
        <taxon>Parastacidae</taxon>
        <taxon>Cherax</taxon>
    </lineage>
</organism>
<dbReference type="PROSITE" id="PS00615">
    <property type="entry name" value="C_TYPE_LECTIN_1"/>
    <property type="match status" value="1"/>
</dbReference>
<evidence type="ECO:0000313" key="5">
    <source>
        <dbReference type="Proteomes" id="UP001445076"/>
    </source>
</evidence>
<evidence type="ECO:0000259" key="3">
    <source>
        <dbReference type="PROSITE" id="PS50041"/>
    </source>
</evidence>
<evidence type="ECO:0000313" key="4">
    <source>
        <dbReference type="EMBL" id="KAK8742522.1"/>
    </source>
</evidence>
<keyword evidence="1" id="KW-1015">Disulfide bond</keyword>
<dbReference type="Proteomes" id="UP001445076">
    <property type="component" value="Unassembled WGS sequence"/>
</dbReference>
<dbReference type="SUPFAM" id="SSF56436">
    <property type="entry name" value="C-type lectin-like"/>
    <property type="match status" value="1"/>
</dbReference>
<evidence type="ECO:0000256" key="2">
    <source>
        <dbReference type="SAM" id="SignalP"/>
    </source>
</evidence>
<comment type="caution">
    <text evidence="4">The sequence shown here is derived from an EMBL/GenBank/DDBJ whole genome shotgun (WGS) entry which is preliminary data.</text>
</comment>
<dbReference type="InterPro" id="IPR018378">
    <property type="entry name" value="C-type_lectin_CS"/>
</dbReference>
<accession>A0AAW0XF79</accession>
<gene>
    <name evidence="4" type="ORF">OTU49_001935</name>
</gene>
<dbReference type="Pfam" id="PF00059">
    <property type="entry name" value="Lectin_C"/>
    <property type="match status" value="1"/>
</dbReference>
<dbReference type="PANTHER" id="PTHR22801:SF63">
    <property type="entry name" value="C-TYPE LECTIN DOMAIN-CONTAINING PROTEIN"/>
    <property type="match status" value="1"/>
</dbReference>
<dbReference type="PROSITE" id="PS50041">
    <property type="entry name" value="C_TYPE_LECTIN_2"/>
    <property type="match status" value="1"/>
</dbReference>
<dbReference type="InterPro" id="IPR016187">
    <property type="entry name" value="CTDL_fold"/>
</dbReference>
<name>A0AAW0XF79_CHEQU</name>